<keyword evidence="3" id="KW-1185">Reference proteome</keyword>
<organism evidence="2 3">
    <name type="scientific">Galerina marginata (strain CBS 339.88)</name>
    <dbReference type="NCBI Taxonomy" id="685588"/>
    <lineage>
        <taxon>Eukaryota</taxon>
        <taxon>Fungi</taxon>
        <taxon>Dikarya</taxon>
        <taxon>Basidiomycota</taxon>
        <taxon>Agaricomycotina</taxon>
        <taxon>Agaricomycetes</taxon>
        <taxon>Agaricomycetidae</taxon>
        <taxon>Agaricales</taxon>
        <taxon>Agaricineae</taxon>
        <taxon>Strophariaceae</taxon>
        <taxon>Galerina</taxon>
    </lineage>
</organism>
<feature type="chain" id="PRO_5001646909" evidence="1">
    <location>
        <begin position="21"/>
        <end position="95"/>
    </location>
</feature>
<accession>A0A067TIF5</accession>
<protein>
    <submittedName>
        <fullName evidence="2">Uncharacterized protein</fullName>
    </submittedName>
</protein>
<dbReference type="AlphaFoldDB" id="A0A067TIF5"/>
<name>A0A067TIF5_GALM3</name>
<evidence type="ECO:0000313" key="3">
    <source>
        <dbReference type="Proteomes" id="UP000027222"/>
    </source>
</evidence>
<dbReference type="HOGENOM" id="CLU_2372947_0_0_1"/>
<reference evidence="3" key="1">
    <citation type="journal article" date="2014" name="Proc. Natl. Acad. Sci. U.S.A.">
        <title>Extensive sampling of basidiomycete genomes demonstrates inadequacy of the white-rot/brown-rot paradigm for wood decay fungi.</title>
        <authorList>
            <person name="Riley R."/>
            <person name="Salamov A.A."/>
            <person name="Brown D.W."/>
            <person name="Nagy L.G."/>
            <person name="Floudas D."/>
            <person name="Held B.W."/>
            <person name="Levasseur A."/>
            <person name="Lombard V."/>
            <person name="Morin E."/>
            <person name="Otillar R."/>
            <person name="Lindquist E.A."/>
            <person name="Sun H."/>
            <person name="LaButti K.M."/>
            <person name="Schmutz J."/>
            <person name="Jabbour D."/>
            <person name="Luo H."/>
            <person name="Baker S.E."/>
            <person name="Pisabarro A.G."/>
            <person name="Walton J.D."/>
            <person name="Blanchette R.A."/>
            <person name="Henrissat B."/>
            <person name="Martin F."/>
            <person name="Cullen D."/>
            <person name="Hibbett D.S."/>
            <person name="Grigoriev I.V."/>
        </authorList>
    </citation>
    <scope>NUCLEOTIDE SEQUENCE [LARGE SCALE GENOMIC DNA]</scope>
    <source>
        <strain evidence="3">CBS 339.88</strain>
    </source>
</reference>
<sequence>MNLSLLVLFAAVLSSREVRAIDCTTDLDCVNVHCAGKPCTTATCTNGFCRLPLCPPNLQCPPPGESFVYLVSMIRTRDFEFRAAGSMSLEMKDSI</sequence>
<dbReference type="EMBL" id="KL142373">
    <property type="protein sequence ID" value="KDR79704.1"/>
    <property type="molecule type" value="Genomic_DNA"/>
</dbReference>
<evidence type="ECO:0000313" key="2">
    <source>
        <dbReference type="EMBL" id="KDR79704.1"/>
    </source>
</evidence>
<gene>
    <name evidence="2" type="ORF">GALMADRAFT_1247884</name>
</gene>
<proteinExistence type="predicted"/>
<feature type="signal peptide" evidence="1">
    <location>
        <begin position="1"/>
        <end position="20"/>
    </location>
</feature>
<keyword evidence="1" id="KW-0732">Signal</keyword>
<evidence type="ECO:0000256" key="1">
    <source>
        <dbReference type="SAM" id="SignalP"/>
    </source>
</evidence>
<dbReference type="Proteomes" id="UP000027222">
    <property type="component" value="Unassembled WGS sequence"/>
</dbReference>